<evidence type="ECO:0000256" key="5">
    <source>
        <dbReference type="ARBA" id="ARBA00023136"/>
    </source>
</evidence>
<dbReference type="Pfam" id="PF09451">
    <property type="entry name" value="ATG27"/>
    <property type="match status" value="1"/>
</dbReference>
<dbReference type="Proteomes" id="UP000294933">
    <property type="component" value="Unassembled WGS sequence"/>
</dbReference>
<feature type="signal peptide" evidence="8">
    <location>
        <begin position="1"/>
        <end position="20"/>
    </location>
</feature>
<name>A0A4Y7PZ55_9AGAM</name>
<gene>
    <name evidence="9" type="ORF">BD410DRAFT_791065</name>
</gene>
<dbReference type="GO" id="GO:0016020">
    <property type="term" value="C:membrane"/>
    <property type="evidence" value="ECO:0007669"/>
    <property type="project" value="UniProtKB-SubCell"/>
</dbReference>
<sequence length="364" mass="40777">MFSSPFPGVLALCFLSTALGLVTTSKYRAYDASNDVPCRFDLDGHRFDLCPIMRGNERTVDVDMDSAVVNRNTTYRISMDRPLENSDVLPLSLRCPDGSWICMTTTMTMPNDPSRVGIVDIIPVAGNLQNSVGSTHPNISAHLWTQNDPTRPPPVIVTIHGGLHYHQPQLAEFIFRCDHTSHEPSTPKFLHRIGKRHVFTWDTKHACPIPDNTKIMNAALSAAEEPADPAEPPSETPDGSADDTLVPSLPISNSRRKSITFIIISLCAFPALGYLAYKSTPRVREIIYNKRHGIKSKNKRPYRFRVGPRKLLRWAQEDDFDLDVEEEDFMVNARTVEDVEPNEEMPLTPSPWKHSVKRGYGSAG</sequence>
<dbReference type="SUPFAM" id="SSF50911">
    <property type="entry name" value="Mannose 6-phosphate receptor domain"/>
    <property type="match status" value="1"/>
</dbReference>
<keyword evidence="2 7" id="KW-0812">Transmembrane</keyword>
<feature type="transmembrane region" description="Helical" evidence="7">
    <location>
        <begin position="258"/>
        <end position="277"/>
    </location>
</feature>
<keyword evidence="5 7" id="KW-0472">Membrane</keyword>
<evidence type="ECO:0000256" key="3">
    <source>
        <dbReference type="ARBA" id="ARBA00022729"/>
    </source>
</evidence>
<keyword evidence="3 8" id="KW-0732">Signal</keyword>
<evidence type="ECO:0000256" key="1">
    <source>
        <dbReference type="ARBA" id="ARBA00004167"/>
    </source>
</evidence>
<evidence type="ECO:0000256" key="8">
    <source>
        <dbReference type="SAM" id="SignalP"/>
    </source>
</evidence>
<accession>A0A4Y7PZ55</accession>
<dbReference type="EMBL" id="ML170189">
    <property type="protein sequence ID" value="TDL20288.1"/>
    <property type="molecule type" value="Genomic_DNA"/>
</dbReference>
<evidence type="ECO:0000313" key="9">
    <source>
        <dbReference type="EMBL" id="TDL20288.1"/>
    </source>
</evidence>
<evidence type="ECO:0000256" key="7">
    <source>
        <dbReference type="SAM" id="Phobius"/>
    </source>
</evidence>
<feature type="region of interest" description="Disordered" evidence="6">
    <location>
        <begin position="222"/>
        <end position="249"/>
    </location>
</feature>
<protein>
    <submittedName>
        <fullName evidence="9">Uncharacterized protein</fullName>
    </submittedName>
</protein>
<dbReference type="Gene3D" id="2.70.130.10">
    <property type="entry name" value="Mannose-6-phosphate receptor binding domain"/>
    <property type="match status" value="1"/>
</dbReference>
<dbReference type="AlphaFoldDB" id="A0A4Y7PZ55"/>
<comment type="subcellular location">
    <subcellularLocation>
        <location evidence="1">Membrane</location>
        <topology evidence="1">Single-pass membrane protein</topology>
    </subcellularLocation>
</comment>
<feature type="chain" id="PRO_5021369286" evidence="8">
    <location>
        <begin position="21"/>
        <end position="364"/>
    </location>
</feature>
<organism evidence="9 10">
    <name type="scientific">Rickenella mellea</name>
    <dbReference type="NCBI Taxonomy" id="50990"/>
    <lineage>
        <taxon>Eukaryota</taxon>
        <taxon>Fungi</taxon>
        <taxon>Dikarya</taxon>
        <taxon>Basidiomycota</taxon>
        <taxon>Agaricomycotina</taxon>
        <taxon>Agaricomycetes</taxon>
        <taxon>Hymenochaetales</taxon>
        <taxon>Rickenellaceae</taxon>
        <taxon>Rickenella</taxon>
    </lineage>
</organism>
<keyword evidence="4 7" id="KW-1133">Transmembrane helix</keyword>
<dbReference type="InterPro" id="IPR018939">
    <property type="entry name" value="Autophagy-rel_prot_27"/>
</dbReference>
<evidence type="ECO:0000256" key="4">
    <source>
        <dbReference type="ARBA" id="ARBA00022989"/>
    </source>
</evidence>
<reference evidence="9 10" key="1">
    <citation type="submission" date="2018-06" db="EMBL/GenBank/DDBJ databases">
        <title>A transcriptomic atlas of mushroom development highlights an independent origin of complex multicellularity.</title>
        <authorList>
            <consortium name="DOE Joint Genome Institute"/>
            <person name="Krizsan K."/>
            <person name="Almasi E."/>
            <person name="Merenyi Z."/>
            <person name="Sahu N."/>
            <person name="Viragh M."/>
            <person name="Koszo T."/>
            <person name="Mondo S."/>
            <person name="Kiss B."/>
            <person name="Balint B."/>
            <person name="Kues U."/>
            <person name="Barry K."/>
            <person name="Hegedus J.C."/>
            <person name="Henrissat B."/>
            <person name="Johnson J."/>
            <person name="Lipzen A."/>
            <person name="Ohm R."/>
            <person name="Nagy I."/>
            <person name="Pangilinan J."/>
            <person name="Yan J."/>
            <person name="Xiong Y."/>
            <person name="Grigoriev I.V."/>
            <person name="Hibbett D.S."/>
            <person name="Nagy L.G."/>
        </authorList>
    </citation>
    <scope>NUCLEOTIDE SEQUENCE [LARGE SCALE GENOMIC DNA]</scope>
    <source>
        <strain evidence="9 10">SZMC22713</strain>
    </source>
</reference>
<dbReference type="InterPro" id="IPR009011">
    <property type="entry name" value="Man6P_isomerase_rcpt-bd_dom_sf"/>
</dbReference>
<evidence type="ECO:0000256" key="6">
    <source>
        <dbReference type="SAM" id="MobiDB-lite"/>
    </source>
</evidence>
<keyword evidence="10" id="KW-1185">Reference proteome</keyword>
<dbReference type="VEuPathDB" id="FungiDB:BD410DRAFT_791065"/>
<feature type="region of interest" description="Disordered" evidence="6">
    <location>
        <begin position="335"/>
        <end position="364"/>
    </location>
</feature>
<evidence type="ECO:0000313" key="10">
    <source>
        <dbReference type="Proteomes" id="UP000294933"/>
    </source>
</evidence>
<dbReference type="OrthoDB" id="29460at2759"/>
<proteinExistence type="predicted"/>
<evidence type="ECO:0000256" key="2">
    <source>
        <dbReference type="ARBA" id="ARBA00022692"/>
    </source>
</evidence>